<dbReference type="SMART" id="SM00345">
    <property type="entry name" value="HTH_GNTR"/>
    <property type="match status" value="1"/>
</dbReference>
<evidence type="ECO:0000256" key="2">
    <source>
        <dbReference type="ARBA" id="ARBA00022898"/>
    </source>
</evidence>
<dbReference type="Proteomes" id="UP000031838">
    <property type="component" value="Chromosome 2"/>
</dbReference>
<dbReference type="HOGENOM" id="CLU_017584_0_0_4"/>
<proteinExistence type="inferred from homology"/>
<name>A0A0B6S0G0_BURPL</name>
<reference evidence="8 9" key="2">
    <citation type="journal article" date="2016" name="Appl. Microbiol. Biotechnol.">
        <title>Mutations improving production and secretion of extracellular lipase by Burkholderia glumae PG1.</title>
        <authorList>
            <person name="Knapp A."/>
            <person name="Voget S."/>
            <person name="Gao R."/>
            <person name="Zaburannyi N."/>
            <person name="Krysciak D."/>
            <person name="Breuer M."/>
            <person name="Hauer B."/>
            <person name="Streit W.R."/>
            <person name="Muller R."/>
            <person name="Daniel R."/>
            <person name="Jaeger K.E."/>
        </authorList>
    </citation>
    <scope>NUCLEOTIDE SEQUENCE [LARGE SCALE GENOMIC DNA]</scope>
    <source>
        <strain evidence="8 9">PG1</strain>
    </source>
</reference>
<dbReference type="GO" id="GO:0003700">
    <property type="term" value="F:DNA-binding transcription factor activity"/>
    <property type="evidence" value="ECO:0007669"/>
    <property type="project" value="InterPro"/>
</dbReference>
<dbReference type="PANTHER" id="PTHR46577:SF2">
    <property type="entry name" value="TRANSCRIPTIONAL REGULATORY PROTEIN"/>
    <property type="match status" value="1"/>
</dbReference>
<dbReference type="InterPro" id="IPR036388">
    <property type="entry name" value="WH-like_DNA-bd_sf"/>
</dbReference>
<dbReference type="InterPro" id="IPR004839">
    <property type="entry name" value="Aminotransferase_I/II_large"/>
</dbReference>
<dbReference type="SUPFAM" id="SSF53383">
    <property type="entry name" value="PLP-dependent transferases"/>
    <property type="match status" value="1"/>
</dbReference>
<dbReference type="PROSITE" id="PS50949">
    <property type="entry name" value="HTH_GNTR"/>
    <property type="match status" value="1"/>
</dbReference>
<dbReference type="Gene3D" id="1.10.10.10">
    <property type="entry name" value="Winged helix-like DNA-binding domain superfamily/Winged helix DNA-binding domain"/>
    <property type="match status" value="1"/>
</dbReference>
<evidence type="ECO:0000256" key="6">
    <source>
        <dbReference type="SAM" id="MobiDB-lite"/>
    </source>
</evidence>
<dbReference type="Gene3D" id="3.90.1150.10">
    <property type="entry name" value="Aspartate Aminotransferase, domain 1"/>
    <property type="match status" value="1"/>
</dbReference>
<dbReference type="PANTHER" id="PTHR46577">
    <property type="entry name" value="HTH-TYPE TRANSCRIPTIONAL REGULATORY PROTEIN GABR"/>
    <property type="match status" value="1"/>
</dbReference>
<keyword evidence="3" id="KW-0805">Transcription regulation</keyword>
<dbReference type="EMBL" id="CP002581">
    <property type="protein sequence ID" value="AJK49138.1"/>
    <property type="molecule type" value="Genomic_DNA"/>
</dbReference>
<dbReference type="Pfam" id="PF00392">
    <property type="entry name" value="GntR"/>
    <property type="match status" value="1"/>
</dbReference>
<dbReference type="InterPro" id="IPR015424">
    <property type="entry name" value="PyrdxlP-dep_Trfase"/>
</dbReference>
<protein>
    <submittedName>
        <fullName evidence="8">Transcriptional regulator, GntR family</fullName>
    </submittedName>
</protein>
<dbReference type="CDD" id="cd00609">
    <property type="entry name" value="AAT_like"/>
    <property type="match status" value="1"/>
</dbReference>
<reference evidence="9" key="1">
    <citation type="submission" date="2011-03" db="EMBL/GenBank/DDBJ databases">
        <authorList>
            <person name="Voget S."/>
            <person name="Streit W.R."/>
            <person name="Jaeger K.E."/>
            <person name="Daniel R."/>
        </authorList>
    </citation>
    <scope>NUCLEOTIDE SEQUENCE [LARGE SCALE GENOMIC DNA]</scope>
    <source>
        <strain evidence="9">PG1</strain>
    </source>
</reference>
<evidence type="ECO:0000256" key="4">
    <source>
        <dbReference type="ARBA" id="ARBA00023125"/>
    </source>
</evidence>
<dbReference type="InterPro" id="IPR051446">
    <property type="entry name" value="HTH_trans_reg/aminotransferase"/>
</dbReference>
<dbReference type="InterPro" id="IPR015422">
    <property type="entry name" value="PyrdxlP-dep_Trfase_small"/>
</dbReference>
<dbReference type="RefSeq" id="WP_063932022.1">
    <property type="nucleotide sequence ID" value="NZ_CP002581.1"/>
</dbReference>
<comment type="similarity">
    <text evidence="1">In the C-terminal section; belongs to the class-I pyridoxal-phosphate-dependent aminotransferase family.</text>
</comment>
<dbReference type="Pfam" id="PF00155">
    <property type="entry name" value="Aminotran_1_2"/>
    <property type="match status" value="1"/>
</dbReference>
<dbReference type="InterPro" id="IPR036390">
    <property type="entry name" value="WH_DNA-bd_sf"/>
</dbReference>
<dbReference type="KEGG" id="bgp:BGL_2c10600"/>
<keyword evidence="2" id="KW-0663">Pyridoxal phosphate</keyword>
<dbReference type="InterPro" id="IPR015421">
    <property type="entry name" value="PyrdxlP-dep_Trfase_major"/>
</dbReference>
<evidence type="ECO:0000256" key="1">
    <source>
        <dbReference type="ARBA" id="ARBA00005384"/>
    </source>
</evidence>
<evidence type="ECO:0000256" key="5">
    <source>
        <dbReference type="ARBA" id="ARBA00023163"/>
    </source>
</evidence>
<gene>
    <name evidence="8" type="ORF">BGL_2c10600</name>
</gene>
<dbReference type="InterPro" id="IPR000524">
    <property type="entry name" value="Tscrpt_reg_HTH_GntR"/>
</dbReference>
<feature type="domain" description="HTH gntR-type" evidence="7">
    <location>
        <begin position="6"/>
        <end position="74"/>
    </location>
</feature>
<evidence type="ECO:0000313" key="8">
    <source>
        <dbReference type="EMBL" id="AJK49138.1"/>
    </source>
</evidence>
<feature type="compositionally biased region" description="Low complexity" evidence="6">
    <location>
        <begin position="86"/>
        <end position="95"/>
    </location>
</feature>
<organism evidence="8 9">
    <name type="scientific">Burkholderia plantarii</name>
    <dbReference type="NCBI Taxonomy" id="41899"/>
    <lineage>
        <taxon>Bacteria</taxon>
        <taxon>Pseudomonadati</taxon>
        <taxon>Pseudomonadota</taxon>
        <taxon>Betaproteobacteria</taxon>
        <taxon>Burkholderiales</taxon>
        <taxon>Burkholderiaceae</taxon>
        <taxon>Burkholderia</taxon>
    </lineage>
</organism>
<keyword evidence="4" id="KW-0238">DNA-binding</keyword>
<dbReference type="GO" id="GO:0030170">
    <property type="term" value="F:pyridoxal phosphate binding"/>
    <property type="evidence" value="ECO:0007669"/>
    <property type="project" value="InterPro"/>
</dbReference>
<dbReference type="AlphaFoldDB" id="A0A0B6S0G0"/>
<accession>A0A0B6S0G0</accession>
<evidence type="ECO:0000259" key="7">
    <source>
        <dbReference type="PROSITE" id="PS50949"/>
    </source>
</evidence>
<dbReference type="SUPFAM" id="SSF46785">
    <property type="entry name" value="Winged helix' DNA-binding domain"/>
    <property type="match status" value="1"/>
</dbReference>
<dbReference type="GO" id="GO:0003677">
    <property type="term" value="F:DNA binding"/>
    <property type="evidence" value="ECO:0007669"/>
    <property type="project" value="UniProtKB-KW"/>
</dbReference>
<feature type="region of interest" description="Disordered" evidence="6">
    <location>
        <begin position="70"/>
        <end position="95"/>
    </location>
</feature>
<sequence length="476" mass="51121">MGFQSNVLHLMLAERLSDEIGQGLWAPGQRLPSVRELGRSHAVSVTTVLAAYRTLEDRRLIESRPKKGYFVRGPASRQTPRKSAMDAAGPAAGLTPGPLDPDALTSMEGRPDVVSFGTALCGDALFPVEALARAIASTARRHSGLLAAVSFSPGAPRLRESIASHAANWNCHLAPDEVLVTNGCVEAFGLCLQTVAKPGEAVIVESPAYYGYLSTLAQLGMRPLPVRFQDREAAAIDEIERLAREHRIGACLLATAVSNPSGASLGDATRAALVERLDALAIPLIEDATFSDLHVDAVQRAAKSYDRSGNVLLCSSLSKTLAPGLRLGWVSGGRHHRALVELKRTMSIGQPLVIQEAVGQFLHGGGYRHHLRRLRSRCRAQVDETLAHLRGCVPPGTSLREPDGGYLLWMGLPPGVSADALARRAYAQGIAVAPGTLFSPDCDYDDHLRLNCGYPLDERRRVALTRLGEWIGDAAR</sequence>
<keyword evidence="9" id="KW-1185">Reference proteome</keyword>
<evidence type="ECO:0000313" key="9">
    <source>
        <dbReference type="Proteomes" id="UP000031838"/>
    </source>
</evidence>
<dbReference type="Gene3D" id="3.40.640.10">
    <property type="entry name" value="Type I PLP-dependent aspartate aminotransferase-like (Major domain)"/>
    <property type="match status" value="1"/>
</dbReference>
<evidence type="ECO:0000256" key="3">
    <source>
        <dbReference type="ARBA" id="ARBA00023015"/>
    </source>
</evidence>
<dbReference type="CDD" id="cd07377">
    <property type="entry name" value="WHTH_GntR"/>
    <property type="match status" value="1"/>
</dbReference>
<keyword evidence="5" id="KW-0804">Transcription</keyword>